<evidence type="ECO:0000313" key="2">
    <source>
        <dbReference type="Proteomes" id="UP000752171"/>
    </source>
</evidence>
<protein>
    <submittedName>
        <fullName evidence="1">Uncharacterized protein</fullName>
    </submittedName>
</protein>
<sequence>MESKVYVRFLFFREWRTYTNSRGYKETCCKGEHVSLWEMKMDPQLDNHYLRMRYTPSYPQPVVFYVPDVMHVTDESGLQGIFRDGGFRIAHYGKNNFLWFSLSVTDNNIAEAEDNFLEDIYPDGWNQEEGFLKDFTTSPAFQSESRYGNFCFTFSLRELLSHYASQFCYKSAPVFRVLGTKIYKQEIMYSVLVHPRHIGRYKHYPRLPRGDEEVCGYSQGQMSWSCQAPSGTHYYRFKVNRKEGTVYGSRLGHQKHYVWDHVTVAFHMEPQWVLRVNRTRLYQTVTVCKVAQVNLLRDPGAALSKDKAKRILELLGRNYRLL</sequence>
<gene>
    <name evidence="1" type="ORF">AMEX_G2400</name>
</gene>
<organism evidence="1 2">
    <name type="scientific">Astyanax mexicanus</name>
    <name type="common">Blind cave fish</name>
    <name type="synonym">Astyanax fasciatus mexicanus</name>
    <dbReference type="NCBI Taxonomy" id="7994"/>
    <lineage>
        <taxon>Eukaryota</taxon>
        <taxon>Metazoa</taxon>
        <taxon>Chordata</taxon>
        <taxon>Craniata</taxon>
        <taxon>Vertebrata</taxon>
        <taxon>Euteleostomi</taxon>
        <taxon>Actinopterygii</taxon>
        <taxon>Neopterygii</taxon>
        <taxon>Teleostei</taxon>
        <taxon>Ostariophysi</taxon>
        <taxon>Characiformes</taxon>
        <taxon>Characoidei</taxon>
        <taxon>Acestrorhamphidae</taxon>
        <taxon>Acestrorhamphinae</taxon>
        <taxon>Astyanax</taxon>
    </lineage>
</organism>
<dbReference type="EMBL" id="JAICCE010000001">
    <property type="protein sequence ID" value="KAG9283616.1"/>
    <property type="molecule type" value="Genomic_DNA"/>
</dbReference>
<accession>A0A8T2MQA4</accession>
<dbReference type="AlphaFoldDB" id="A0A8T2MQA4"/>
<name>A0A8T2MQA4_ASTMX</name>
<reference evidence="1 2" key="1">
    <citation type="submission" date="2021-07" db="EMBL/GenBank/DDBJ databases">
        <authorList>
            <person name="Imarazene B."/>
            <person name="Zahm M."/>
            <person name="Klopp C."/>
            <person name="Cabau C."/>
            <person name="Beille S."/>
            <person name="Jouanno E."/>
            <person name="Castinel A."/>
            <person name="Lluch J."/>
            <person name="Gil L."/>
            <person name="Kuchtly C."/>
            <person name="Lopez Roques C."/>
            <person name="Donnadieu C."/>
            <person name="Parrinello H."/>
            <person name="Journot L."/>
            <person name="Du K."/>
            <person name="Schartl M."/>
            <person name="Retaux S."/>
            <person name="Guiguen Y."/>
        </authorList>
    </citation>
    <scope>NUCLEOTIDE SEQUENCE [LARGE SCALE GENOMIC DNA]</scope>
    <source>
        <strain evidence="1">Pach_M1</strain>
        <tissue evidence="1">Testis</tissue>
    </source>
</reference>
<dbReference type="Proteomes" id="UP000752171">
    <property type="component" value="Unassembled WGS sequence"/>
</dbReference>
<proteinExistence type="predicted"/>
<evidence type="ECO:0000313" key="1">
    <source>
        <dbReference type="EMBL" id="KAG9283616.1"/>
    </source>
</evidence>
<comment type="caution">
    <text evidence="1">The sequence shown here is derived from an EMBL/GenBank/DDBJ whole genome shotgun (WGS) entry which is preliminary data.</text>
</comment>